<accession>A0A6A6LDM2</accession>
<evidence type="ECO:0000313" key="8">
    <source>
        <dbReference type="Proteomes" id="UP000467840"/>
    </source>
</evidence>
<dbReference type="InterPro" id="IPR011905">
    <property type="entry name" value="GlrX-like_pln_2"/>
</dbReference>
<evidence type="ECO:0000256" key="3">
    <source>
        <dbReference type="ARBA" id="ARBA00022490"/>
    </source>
</evidence>
<dbReference type="NCBIfam" id="TIGR02189">
    <property type="entry name" value="GlrX-like_plant"/>
    <property type="match status" value="1"/>
</dbReference>
<dbReference type="PRINTS" id="PR00160">
    <property type="entry name" value="GLUTAREDOXIN"/>
</dbReference>
<evidence type="ECO:0000256" key="1">
    <source>
        <dbReference type="ARBA" id="ARBA00004496"/>
    </source>
</evidence>
<protein>
    <recommendedName>
        <fullName evidence="6">OTU domain-containing protein</fullName>
    </recommendedName>
</protein>
<evidence type="ECO:0000259" key="6">
    <source>
        <dbReference type="PROSITE" id="PS50802"/>
    </source>
</evidence>
<dbReference type="InterPro" id="IPR036249">
    <property type="entry name" value="Thioredoxin-like_sf"/>
</dbReference>
<evidence type="ECO:0000313" key="7">
    <source>
        <dbReference type="EMBL" id="KAF2298555.1"/>
    </source>
</evidence>
<dbReference type="InterPro" id="IPR014025">
    <property type="entry name" value="Glutaredoxin_subgr"/>
</dbReference>
<dbReference type="PANTHER" id="PTHR10168">
    <property type="entry name" value="GLUTAREDOXIN"/>
    <property type="match status" value="1"/>
</dbReference>
<dbReference type="SUPFAM" id="SSF52833">
    <property type="entry name" value="Thioredoxin-like"/>
    <property type="match status" value="1"/>
</dbReference>
<reference evidence="7 8" key="1">
    <citation type="journal article" date="2020" name="Mol. Plant">
        <title>The Chromosome-Based Rubber Tree Genome Provides New Insights into Spurge Genome Evolution and Rubber Biosynthesis.</title>
        <authorList>
            <person name="Liu J."/>
            <person name="Shi C."/>
            <person name="Shi C.C."/>
            <person name="Li W."/>
            <person name="Zhang Q.J."/>
            <person name="Zhang Y."/>
            <person name="Li K."/>
            <person name="Lu H.F."/>
            <person name="Shi C."/>
            <person name="Zhu S.T."/>
            <person name="Xiao Z.Y."/>
            <person name="Nan H."/>
            <person name="Yue Y."/>
            <person name="Zhu X.G."/>
            <person name="Wu Y."/>
            <person name="Hong X.N."/>
            <person name="Fan G.Y."/>
            <person name="Tong Y."/>
            <person name="Zhang D."/>
            <person name="Mao C.L."/>
            <person name="Liu Y.L."/>
            <person name="Hao S.J."/>
            <person name="Liu W.Q."/>
            <person name="Lv M.Q."/>
            <person name="Zhang H.B."/>
            <person name="Liu Y."/>
            <person name="Hu-Tang G.R."/>
            <person name="Wang J.P."/>
            <person name="Wang J.H."/>
            <person name="Sun Y.H."/>
            <person name="Ni S.B."/>
            <person name="Chen W.B."/>
            <person name="Zhang X.C."/>
            <person name="Jiao Y.N."/>
            <person name="Eichler E.E."/>
            <person name="Li G.H."/>
            <person name="Liu X."/>
            <person name="Gao L.Z."/>
        </authorList>
    </citation>
    <scope>NUCLEOTIDE SEQUENCE [LARGE SCALE GENOMIC DNA]</scope>
    <source>
        <strain evidence="8">cv. GT1</strain>
        <tissue evidence="7">Leaf</tissue>
    </source>
</reference>
<keyword evidence="3" id="KW-0963">Cytoplasm</keyword>
<evidence type="ECO:0000256" key="5">
    <source>
        <dbReference type="SAM" id="MobiDB-lite"/>
    </source>
</evidence>
<dbReference type="Proteomes" id="UP000467840">
    <property type="component" value="Chromosome 1"/>
</dbReference>
<dbReference type="GO" id="GO:0005737">
    <property type="term" value="C:cytoplasm"/>
    <property type="evidence" value="ECO:0007669"/>
    <property type="project" value="UniProtKB-SubCell"/>
</dbReference>
<dbReference type="InterPro" id="IPR038765">
    <property type="entry name" value="Papain-like_cys_pep_sf"/>
</dbReference>
<feature type="domain" description="OTU" evidence="6">
    <location>
        <begin position="172"/>
        <end position="291"/>
    </location>
</feature>
<proteinExistence type="inferred from homology"/>
<dbReference type="PROSITE" id="PS50802">
    <property type="entry name" value="OTU"/>
    <property type="match status" value="1"/>
</dbReference>
<sequence length="365" mass="40490">MMDTQEIVEKPSETIPANASQKKQETRDEMLSRHRKEIAELQNKEIELKKAAAKGSKAEQKAKKKQVEEQISQLSTKLKEKHAEELASLGYSSSSNGNEKSNLDNLVKAIAGVSITNQPEHSKVSKSAKRRGKRAQQEAEREQRIQEEQSNLVSDRMIEDEKLKGKLEPLGLTVNEIKPDGHCLYRAVEDQLAVLSGDRFENYCKDVESTSVWGGQLELGALTHCLRRPILIYSGSFPDVEMGKEYKTNGGTDSSNGTKLAMDAVTRLVAERPLVIFSKSTCDMCHSIKTLIRGFGANPTVYELDQIPNGQQIERALQQLGCQNVPAVFIGGECVGGDRQVMSLLVKNQLGPLLKRAGAIWVWND</sequence>
<dbReference type="PROSITE" id="PS51354">
    <property type="entry name" value="GLUTAREDOXIN_2"/>
    <property type="match status" value="1"/>
</dbReference>
<dbReference type="SUPFAM" id="SSF54001">
    <property type="entry name" value="Cysteine proteinases"/>
    <property type="match status" value="1"/>
</dbReference>
<keyword evidence="4" id="KW-0676">Redox-active center</keyword>
<name>A0A6A6LDM2_HEVBR</name>
<comment type="similarity">
    <text evidence="2">Belongs to the glutaredoxin family. CC-type subfamily.</text>
</comment>
<keyword evidence="8" id="KW-1185">Reference proteome</keyword>
<comment type="caution">
    <text evidence="7">The sequence shown here is derived from an EMBL/GenBank/DDBJ whole genome shotgun (WGS) entry which is preliminary data.</text>
</comment>
<evidence type="ECO:0000256" key="2">
    <source>
        <dbReference type="ARBA" id="ARBA00007568"/>
    </source>
</evidence>
<comment type="subcellular location">
    <subcellularLocation>
        <location evidence="1">Cytoplasm</location>
    </subcellularLocation>
</comment>
<organism evidence="7 8">
    <name type="scientific">Hevea brasiliensis</name>
    <name type="common">Para rubber tree</name>
    <name type="synonym">Siphonia brasiliensis</name>
    <dbReference type="NCBI Taxonomy" id="3981"/>
    <lineage>
        <taxon>Eukaryota</taxon>
        <taxon>Viridiplantae</taxon>
        <taxon>Streptophyta</taxon>
        <taxon>Embryophyta</taxon>
        <taxon>Tracheophyta</taxon>
        <taxon>Spermatophyta</taxon>
        <taxon>Magnoliopsida</taxon>
        <taxon>eudicotyledons</taxon>
        <taxon>Gunneridae</taxon>
        <taxon>Pentapetalae</taxon>
        <taxon>rosids</taxon>
        <taxon>fabids</taxon>
        <taxon>Malpighiales</taxon>
        <taxon>Euphorbiaceae</taxon>
        <taxon>Crotonoideae</taxon>
        <taxon>Micrandreae</taxon>
        <taxon>Hevea</taxon>
    </lineage>
</organism>
<dbReference type="InterPro" id="IPR002109">
    <property type="entry name" value="Glutaredoxin"/>
</dbReference>
<dbReference type="InterPro" id="IPR003323">
    <property type="entry name" value="OTU_dom"/>
</dbReference>
<feature type="region of interest" description="Disordered" evidence="5">
    <location>
        <begin position="1"/>
        <end position="32"/>
    </location>
</feature>
<dbReference type="Gene3D" id="3.40.30.10">
    <property type="entry name" value="Glutaredoxin"/>
    <property type="match status" value="1"/>
</dbReference>
<feature type="region of interest" description="Disordered" evidence="5">
    <location>
        <begin position="52"/>
        <end position="82"/>
    </location>
</feature>
<gene>
    <name evidence="7" type="ORF">GH714_024105</name>
</gene>
<dbReference type="Pfam" id="PF02338">
    <property type="entry name" value="OTU"/>
    <property type="match status" value="1"/>
</dbReference>
<dbReference type="CDD" id="cd03419">
    <property type="entry name" value="GRX_GRXh_1_2_like"/>
    <property type="match status" value="1"/>
</dbReference>
<dbReference type="AlphaFoldDB" id="A0A6A6LDM2"/>
<feature type="compositionally biased region" description="Basic and acidic residues" evidence="5">
    <location>
        <begin position="22"/>
        <end position="32"/>
    </location>
</feature>
<dbReference type="Gene3D" id="3.90.70.80">
    <property type="match status" value="2"/>
</dbReference>
<feature type="compositionally biased region" description="Basic residues" evidence="5">
    <location>
        <begin position="124"/>
        <end position="134"/>
    </location>
</feature>
<evidence type="ECO:0000256" key="4">
    <source>
        <dbReference type="ARBA" id="ARBA00023284"/>
    </source>
</evidence>
<feature type="compositionally biased region" description="Basic and acidic residues" evidence="5">
    <location>
        <begin position="52"/>
        <end position="68"/>
    </location>
</feature>
<feature type="compositionally biased region" description="Basic and acidic residues" evidence="5">
    <location>
        <begin position="135"/>
        <end position="147"/>
    </location>
</feature>
<dbReference type="EMBL" id="JAAGAX010000011">
    <property type="protein sequence ID" value="KAF2298555.1"/>
    <property type="molecule type" value="Genomic_DNA"/>
</dbReference>
<feature type="region of interest" description="Disordered" evidence="5">
    <location>
        <begin position="117"/>
        <end position="151"/>
    </location>
</feature>
<dbReference type="Pfam" id="PF00462">
    <property type="entry name" value="Glutaredoxin"/>
    <property type="match status" value="1"/>
</dbReference>